<comment type="caution">
    <text evidence="6">The sequence shown here is derived from an EMBL/GenBank/DDBJ whole genome shotgun (WGS) entry which is preliminary data.</text>
</comment>
<comment type="similarity">
    <text evidence="1 4">Belongs to the iron/ascorbate-dependent oxidoreductase family.</text>
</comment>
<dbReference type="GO" id="GO:0046872">
    <property type="term" value="F:metal ion binding"/>
    <property type="evidence" value="ECO:0007669"/>
    <property type="project" value="UniProtKB-KW"/>
</dbReference>
<dbReference type="SUPFAM" id="SSF51197">
    <property type="entry name" value="Clavaminate synthase-like"/>
    <property type="match status" value="1"/>
</dbReference>
<proteinExistence type="inferred from homology"/>
<dbReference type="InterPro" id="IPR044861">
    <property type="entry name" value="IPNS-like_FE2OG_OXY"/>
</dbReference>
<evidence type="ECO:0000256" key="1">
    <source>
        <dbReference type="ARBA" id="ARBA00008056"/>
    </source>
</evidence>
<dbReference type="Pfam" id="PF14226">
    <property type="entry name" value="DIOX_N"/>
    <property type="match status" value="1"/>
</dbReference>
<keyword evidence="3 4" id="KW-0408">Iron</keyword>
<reference evidence="6" key="1">
    <citation type="submission" date="2018-01" db="EMBL/GenBank/DDBJ databases">
        <authorList>
            <person name="Mao J.F."/>
        </authorList>
    </citation>
    <scope>NUCLEOTIDE SEQUENCE</scope>
    <source>
        <strain evidence="6">Huo1</strain>
        <tissue evidence="6">Leaf</tissue>
    </source>
</reference>
<dbReference type="InterPro" id="IPR050295">
    <property type="entry name" value="Plant_2OG-oxidoreductases"/>
</dbReference>
<evidence type="ECO:0000313" key="7">
    <source>
        <dbReference type="Proteomes" id="UP000298416"/>
    </source>
</evidence>
<gene>
    <name evidence="6" type="ORF">SASPL_116719</name>
</gene>
<feature type="domain" description="Fe2OG dioxygenase" evidence="5">
    <location>
        <begin position="195"/>
        <end position="295"/>
    </location>
</feature>
<organism evidence="6">
    <name type="scientific">Salvia splendens</name>
    <name type="common">Scarlet sage</name>
    <dbReference type="NCBI Taxonomy" id="180675"/>
    <lineage>
        <taxon>Eukaryota</taxon>
        <taxon>Viridiplantae</taxon>
        <taxon>Streptophyta</taxon>
        <taxon>Embryophyta</taxon>
        <taxon>Tracheophyta</taxon>
        <taxon>Spermatophyta</taxon>
        <taxon>Magnoliopsida</taxon>
        <taxon>eudicotyledons</taxon>
        <taxon>Gunneridae</taxon>
        <taxon>Pentapetalae</taxon>
        <taxon>asterids</taxon>
        <taxon>lamiids</taxon>
        <taxon>Lamiales</taxon>
        <taxon>Lamiaceae</taxon>
        <taxon>Nepetoideae</taxon>
        <taxon>Mentheae</taxon>
        <taxon>Salviinae</taxon>
        <taxon>Salvia</taxon>
        <taxon>Salvia subgen. Calosphace</taxon>
        <taxon>core Calosphace</taxon>
    </lineage>
</organism>
<dbReference type="InterPro" id="IPR026992">
    <property type="entry name" value="DIOX_N"/>
</dbReference>
<dbReference type="Proteomes" id="UP000298416">
    <property type="component" value="Unassembled WGS sequence"/>
</dbReference>
<keyword evidence="2 4" id="KW-0479">Metal-binding</keyword>
<evidence type="ECO:0000256" key="2">
    <source>
        <dbReference type="ARBA" id="ARBA00022723"/>
    </source>
</evidence>
<name>A0A8X8XW83_SALSN</name>
<reference evidence="6" key="2">
    <citation type="submission" date="2020-08" db="EMBL/GenBank/DDBJ databases">
        <title>Plant Genome Project.</title>
        <authorList>
            <person name="Zhang R.-G."/>
        </authorList>
    </citation>
    <scope>NUCLEOTIDE SEQUENCE</scope>
    <source>
        <strain evidence="6">Huo1</strain>
        <tissue evidence="6">Leaf</tissue>
    </source>
</reference>
<keyword evidence="7" id="KW-1185">Reference proteome</keyword>
<evidence type="ECO:0000259" key="5">
    <source>
        <dbReference type="PROSITE" id="PS51471"/>
    </source>
</evidence>
<dbReference type="InterPro" id="IPR027443">
    <property type="entry name" value="IPNS-like_sf"/>
</dbReference>
<protein>
    <recommendedName>
        <fullName evidence="5">Fe2OG dioxygenase domain-containing protein</fullName>
    </recommendedName>
</protein>
<dbReference type="AlphaFoldDB" id="A0A8X8XW83"/>
<sequence>MHSHVPLTHIYDYKYISTKHKKHTHISIASYSSFINMADSEHISVQELIKTKIQEIAHKYVIDQEAAFPSEFSVPIIDMKNFFSSSGSELEKFHSACKEWGIFQLVNHGVDGEFEGYGQNLIGDHKGEWGDRFYMITNPIRRRKPHLFPELPHSLRESLEGFISELQKVAKWLLGLIAEALKMDVKEMEEMFEDGMQSVRMNYYPPCPEPDKVIGLMPHSDGSAVTILLQVNGVQGLQIKKAGIWMPLKFLNEALVVNLGDIVEVLSNGLYKSIEHRATVNSEKERISIGMFFNPNFEANVGPSPALLGNQKPIFKTISMKEYVNGFFSRRLQGKFLDSMRI</sequence>
<dbReference type="Gene3D" id="2.60.120.330">
    <property type="entry name" value="B-lactam Antibiotic, Isopenicillin N Synthase, Chain"/>
    <property type="match status" value="1"/>
</dbReference>
<evidence type="ECO:0000256" key="4">
    <source>
        <dbReference type="RuleBase" id="RU003682"/>
    </source>
</evidence>
<keyword evidence="4" id="KW-0560">Oxidoreductase</keyword>
<accession>A0A8X8XW83</accession>
<dbReference type="InterPro" id="IPR005123">
    <property type="entry name" value="Oxoglu/Fe-dep_dioxygenase_dom"/>
</dbReference>
<dbReference type="GO" id="GO:0009805">
    <property type="term" value="P:coumarin biosynthetic process"/>
    <property type="evidence" value="ECO:0007669"/>
    <property type="project" value="UniProtKB-ARBA"/>
</dbReference>
<dbReference type="GO" id="GO:0002238">
    <property type="term" value="P:response to molecule of fungal origin"/>
    <property type="evidence" value="ECO:0007669"/>
    <property type="project" value="UniProtKB-ARBA"/>
</dbReference>
<dbReference type="PANTHER" id="PTHR47991">
    <property type="entry name" value="OXOGLUTARATE/IRON-DEPENDENT DIOXYGENASE"/>
    <property type="match status" value="1"/>
</dbReference>
<evidence type="ECO:0000313" key="6">
    <source>
        <dbReference type="EMBL" id="KAG6420199.1"/>
    </source>
</evidence>
<dbReference type="Pfam" id="PF03171">
    <property type="entry name" value="2OG-FeII_Oxy"/>
    <property type="match status" value="1"/>
</dbReference>
<dbReference type="PROSITE" id="PS51471">
    <property type="entry name" value="FE2OG_OXY"/>
    <property type="match status" value="1"/>
</dbReference>
<evidence type="ECO:0000256" key="3">
    <source>
        <dbReference type="ARBA" id="ARBA00023004"/>
    </source>
</evidence>
<dbReference type="EMBL" id="PNBA02000006">
    <property type="protein sequence ID" value="KAG6420199.1"/>
    <property type="molecule type" value="Genomic_DNA"/>
</dbReference>
<dbReference type="GO" id="GO:0016706">
    <property type="term" value="F:2-oxoglutarate-dependent dioxygenase activity"/>
    <property type="evidence" value="ECO:0007669"/>
    <property type="project" value="UniProtKB-ARBA"/>
</dbReference>